<dbReference type="Proteomes" id="UP001152798">
    <property type="component" value="Chromosome 3"/>
</dbReference>
<dbReference type="AlphaFoldDB" id="A0A9P0H7B5"/>
<name>A0A9P0H7B5_NEZVI</name>
<accession>A0A9P0H7B5</accession>
<keyword evidence="3" id="KW-1185">Reference proteome</keyword>
<dbReference type="EMBL" id="OV725079">
    <property type="protein sequence ID" value="CAH1396749.1"/>
    <property type="molecule type" value="Genomic_DNA"/>
</dbReference>
<protein>
    <submittedName>
        <fullName evidence="2">Uncharacterized protein</fullName>
    </submittedName>
</protein>
<feature type="compositionally biased region" description="Basic and acidic residues" evidence="1">
    <location>
        <begin position="15"/>
        <end position="33"/>
    </location>
</feature>
<feature type="compositionally biased region" description="Basic residues" evidence="1">
    <location>
        <begin position="1"/>
        <end position="14"/>
    </location>
</feature>
<reference evidence="2" key="1">
    <citation type="submission" date="2022-01" db="EMBL/GenBank/DDBJ databases">
        <authorList>
            <person name="King R."/>
        </authorList>
    </citation>
    <scope>NUCLEOTIDE SEQUENCE</scope>
</reference>
<feature type="region of interest" description="Disordered" evidence="1">
    <location>
        <begin position="1"/>
        <end position="57"/>
    </location>
</feature>
<feature type="region of interest" description="Disordered" evidence="1">
    <location>
        <begin position="70"/>
        <end position="149"/>
    </location>
</feature>
<evidence type="ECO:0000313" key="3">
    <source>
        <dbReference type="Proteomes" id="UP001152798"/>
    </source>
</evidence>
<feature type="compositionally biased region" description="Polar residues" evidence="1">
    <location>
        <begin position="121"/>
        <end position="134"/>
    </location>
</feature>
<sequence length="149" mass="16695">MKIRPSKRGTRRRNGKEIKERQEQRRDPEEGTRGRRSWLVGDQPEDQRHVGEVPGADGGFFVRAEATKGQGISWPPHSGISTSLCSPSFVRGSSPNRSRLSRPRLSLHRSSSLSDGIPVQSDVSQRRSGITQRRTSADKVPSPRLSWIE</sequence>
<evidence type="ECO:0000256" key="1">
    <source>
        <dbReference type="SAM" id="MobiDB-lite"/>
    </source>
</evidence>
<evidence type="ECO:0000313" key="2">
    <source>
        <dbReference type="EMBL" id="CAH1396749.1"/>
    </source>
</evidence>
<organism evidence="2 3">
    <name type="scientific">Nezara viridula</name>
    <name type="common">Southern green stink bug</name>
    <name type="synonym">Cimex viridulus</name>
    <dbReference type="NCBI Taxonomy" id="85310"/>
    <lineage>
        <taxon>Eukaryota</taxon>
        <taxon>Metazoa</taxon>
        <taxon>Ecdysozoa</taxon>
        <taxon>Arthropoda</taxon>
        <taxon>Hexapoda</taxon>
        <taxon>Insecta</taxon>
        <taxon>Pterygota</taxon>
        <taxon>Neoptera</taxon>
        <taxon>Paraneoptera</taxon>
        <taxon>Hemiptera</taxon>
        <taxon>Heteroptera</taxon>
        <taxon>Panheteroptera</taxon>
        <taxon>Pentatomomorpha</taxon>
        <taxon>Pentatomoidea</taxon>
        <taxon>Pentatomidae</taxon>
        <taxon>Pentatominae</taxon>
        <taxon>Nezara</taxon>
    </lineage>
</organism>
<gene>
    <name evidence="2" type="ORF">NEZAVI_LOCUS6758</name>
</gene>
<proteinExistence type="predicted"/>